<dbReference type="InterPro" id="IPR011701">
    <property type="entry name" value="MFS"/>
</dbReference>
<dbReference type="Gene3D" id="1.20.1250.20">
    <property type="entry name" value="MFS general substrate transporter like domains"/>
    <property type="match status" value="1"/>
</dbReference>
<dbReference type="PROSITE" id="PS50850">
    <property type="entry name" value="MFS"/>
    <property type="match status" value="1"/>
</dbReference>
<evidence type="ECO:0000313" key="9">
    <source>
        <dbReference type="Proteomes" id="UP000309952"/>
    </source>
</evidence>
<evidence type="ECO:0000259" key="7">
    <source>
        <dbReference type="PROSITE" id="PS50850"/>
    </source>
</evidence>
<feature type="transmembrane region" description="Helical" evidence="6">
    <location>
        <begin position="145"/>
        <end position="165"/>
    </location>
</feature>
<keyword evidence="4 6" id="KW-1133">Transmembrane helix</keyword>
<feature type="transmembrane region" description="Helical" evidence="6">
    <location>
        <begin position="87"/>
        <end position="105"/>
    </location>
</feature>
<feature type="transmembrane region" description="Helical" evidence="6">
    <location>
        <begin position="392"/>
        <end position="415"/>
    </location>
</feature>
<dbReference type="RefSeq" id="WP_134582100.1">
    <property type="nucleotide sequence ID" value="NZ_LR588407.1"/>
</dbReference>
<dbReference type="SUPFAM" id="SSF103473">
    <property type="entry name" value="MFS general substrate transporter"/>
    <property type="match status" value="1"/>
</dbReference>
<dbReference type="PANTHER" id="PTHR23505:SF79">
    <property type="entry name" value="PROTEIN SPINSTER"/>
    <property type="match status" value="1"/>
</dbReference>
<keyword evidence="5 6" id="KW-0472">Membrane</keyword>
<dbReference type="EMBL" id="LR588407">
    <property type="protein sequence ID" value="VTO17215.1"/>
    <property type="molecule type" value="Genomic_DNA"/>
</dbReference>
<dbReference type="AlphaFoldDB" id="A0A4P1KA17"/>
<dbReference type="KEGG" id="bvy:NCTC9239_02348"/>
<protein>
    <submittedName>
        <fullName evidence="8">L-galactonate transporter</fullName>
    </submittedName>
</protein>
<sequence length="432" mass="44831">MTASNPARLGQTRTTTAAWLALLLLTLVNAFSLIDRKLPFIMLESIRAEFVLTDTQVGLLGGVMFTVIYSLLGLPLARLADRTSRKLVVSGALAFWSLMTAAGALSQNFVHLALARVGLAVGEAGAVPPSQAILADYFPLRRRGLAMAVFQAGGAIGVMGGLALGGRLVESLGWRETLLLAGGAGLALTAAMLIVLREPKRGQSEDAIEAEETATLWQALATLWRLKTFKWLAVGGALFTLGTSAIITFGPSYLVRVRGFSIADAGAYIGVVTGLAAGAGVLAGGWISSWNSPRRTLILAALGLVVSAPCLYFALNTDSRVGLLLLLAAPLFLGSLYMGPSYAFAQTMAPVHMRALTASVMVFIIHGLGTSLGPLCVGAVSDALAPSRGADGLRLALLIAPIAYVAAGAAIIAAARRVEVDLPGGNRVKAAR</sequence>
<dbReference type="Pfam" id="PF07690">
    <property type="entry name" value="MFS_1"/>
    <property type="match status" value="1"/>
</dbReference>
<feature type="transmembrane region" description="Helical" evidence="6">
    <location>
        <begin position="231"/>
        <end position="253"/>
    </location>
</feature>
<feature type="transmembrane region" description="Helical" evidence="6">
    <location>
        <begin position="297"/>
        <end position="315"/>
    </location>
</feature>
<feature type="transmembrane region" description="Helical" evidence="6">
    <location>
        <begin position="177"/>
        <end position="196"/>
    </location>
</feature>
<accession>A0A4P1KA17</accession>
<evidence type="ECO:0000313" key="8">
    <source>
        <dbReference type="EMBL" id="VTO17215.1"/>
    </source>
</evidence>
<dbReference type="GO" id="GO:0016020">
    <property type="term" value="C:membrane"/>
    <property type="evidence" value="ECO:0007669"/>
    <property type="project" value="UniProtKB-SubCell"/>
</dbReference>
<dbReference type="InterPro" id="IPR020846">
    <property type="entry name" value="MFS_dom"/>
</dbReference>
<proteinExistence type="predicted"/>
<organism evidence="8 9">
    <name type="scientific">Brevundimonas vancanneytii</name>
    <dbReference type="NCBI Taxonomy" id="1325724"/>
    <lineage>
        <taxon>Bacteria</taxon>
        <taxon>Pseudomonadati</taxon>
        <taxon>Pseudomonadota</taxon>
        <taxon>Alphaproteobacteria</taxon>
        <taxon>Caulobacterales</taxon>
        <taxon>Caulobacteraceae</taxon>
        <taxon>Brevundimonas</taxon>
    </lineage>
</organism>
<evidence type="ECO:0000256" key="5">
    <source>
        <dbReference type="ARBA" id="ARBA00023136"/>
    </source>
</evidence>
<evidence type="ECO:0000256" key="2">
    <source>
        <dbReference type="ARBA" id="ARBA00022448"/>
    </source>
</evidence>
<dbReference type="Proteomes" id="UP000309952">
    <property type="component" value="Chromosome"/>
</dbReference>
<evidence type="ECO:0000256" key="4">
    <source>
        <dbReference type="ARBA" id="ARBA00022989"/>
    </source>
</evidence>
<evidence type="ECO:0000256" key="6">
    <source>
        <dbReference type="SAM" id="Phobius"/>
    </source>
</evidence>
<dbReference type="InterPro" id="IPR036259">
    <property type="entry name" value="MFS_trans_sf"/>
</dbReference>
<dbReference type="PANTHER" id="PTHR23505">
    <property type="entry name" value="SPINSTER"/>
    <property type="match status" value="1"/>
</dbReference>
<evidence type="ECO:0000256" key="3">
    <source>
        <dbReference type="ARBA" id="ARBA00022692"/>
    </source>
</evidence>
<feature type="domain" description="Major facilitator superfamily (MFS) profile" evidence="7">
    <location>
        <begin position="21"/>
        <end position="418"/>
    </location>
</feature>
<gene>
    <name evidence="8" type="primary">yjjL_3</name>
    <name evidence="8" type="ORF">NCTC9239_02348</name>
</gene>
<dbReference type="InterPro" id="IPR044770">
    <property type="entry name" value="MFS_spinster-like"/>
</dbReference>
<feature type="transmembrane region" description="Helical" evidence="6">
    <location>
        <begin position="321"/>
        <end position="344"/>
    </location>
</feature>
<comment type="subcellular location">
    <subcellularLocation>
        <location evidence="1">Membrane</location>
        <topology evidence="1">Multi-pass membrane protein</topology>
    </subcellularLocation>
</comment>
<reference evidence="8 9" key="1">
    <citation type="submission" date="2019-04" db="EMBL/GenBank/DDBJ databases">
        <authorList>
            <consortium name="Pathogen Informatics"/>
        </authorList>
    </citation>
    <scope>NUCLEOTIDE SEQUENCE [LARGE SCALE GENOMIC DNA]</scope>
    <source>
        <strain evidence="8 9">NCTC9239</strain>
    </source>
</reference>
<keyword evidence="2" id="KW-0813">Transport</keyword>
<keyword evidence="3 6" id="KW-0812">Transmembrane</keyword>
<evidence type="ECO:0000256" key="1">
    <source>
        <dbReference type="ARBA" id="ARBA00004141"/>
    </source>
</evidence>
<feature type="transmembrane region" description="Helical" evidence="6">
    <location>
        <begin position="356"/>
        <end position="380"/>
    </location>
</feature>
<dbReference type="GO" id="GO:0022857">
    <property type="term" value="F:transmembrane transporter activity"/>
    <property type="evidence" value="ECO:0007669"/>
    <property type="project" value="InterPro"/>
</dbReference>
<keyword evidence="9" id="KW-1185">Reference proteome</keyword>
<name>A0A4P1KA17_9CAUL</name>
<feature type="transmembrane region" description="Helical" evidence="6">
    <location>
        <begin position="265"/>
        <end position="285"/>
    </location>
</feature>
<feature type="transmembrane region" description="Helical" evidence="6">
    <location>
        <begin position="57"/>
        <end position="80"/>
    </location>
</feature>